<comment type="catalytic activity">
    <reaction evidence="7">
        <text>L-aspartate + 2-oxoglutarate = oxaloacetate + L-glutamate</text>
        <dbReference type="Rhea" id="RHEA:21824"/>
        <dbReference type="ChEBI" id="CHEBI:16452"/>
        <dbReference type="ChEBI" id="CHEBI:16810"/>
        <dbReference type="ChEBI" id="CHEBI:29985"/>
        <dbReference type="ChEBI" id="CHEBI:29991"/>
        <dbReference type="EC" id="2.6.1.1"/>
    </reaction>
</comment>
<dbReference type="Pfam" id="PF00155">
    <property type="entry name" value="Aminotran_1_2"/>
    <property type="match status" value="1"/>
</dbReference>
<dbReference type="InterPro" id="IPR000796">
    <property type="entry name" value="Asp_trans"/>
</dbReference>
<keyword evidence="6" id="KW-0663">Pyridoxal phosphate</keyword>
<dbReference type="GO" id="GO:0006532">
    <property type="term" value="P:aspartate biosynthetic process"/>
    <property type="evidence" value="ECO:0007669"/>
    <property type="project" value="TreeGrafter"/>
</dbReference>
<evidence type="ECO:0000256" key="3">
    <source>
        <dbReference type="ARBA" id="ARBA00011738"/>
    </source>
</evidence>
<evidence type="ECO:0000256" key="5">
    <source>
        <dbReference type="ARBA" id="ARBA00022679"/>
    </source>
</evidence>
<dbReference type="InterPro" id="IPR004838">
    <property type="entry name" value="NHTrfase_class1_PyrdxlP-BS"/>
</dbReference>
<dbReference type="Gene3D" id="3.40.640.10">
    <property type="entry name" value="Type I PLP-dependent aspartate aminotransferase-like (Major domain)"/>
    <property type="match status" value="1"/>
</dbReference>
<dbReference type="Proteomes" id="UP001251528">
    <property type="component" value="Unassembled WGS sequence"/>
</dbReference>
<sequence length="411" mass="45376">MEAHQAESAFAAASYIPPDRIFELTKLYNEDQCPDKVNLGQGTYRDENGNPWVLPAVCAAKDALGSTGHEYLPIRGLQTFCDSAAKLVLHDTKALEENRVATCQALSGTGALLLAGLTIKKAQTGIDTIYIPTPTWTNHETIFQSVGFRVKEIPYYRDRAFNFGAYLSALQAANSHSAVILHACAHNPTGCDPSQDQWRQIAAVIKQNGIFPIFDAAYLGFNSGSVDEDAWAIRHLIEDLALEAAICVSFAKNMGLYGERVGLTAFVTKTPDVSRTISSILERGQRSTVSNPPAYGARIAATVLGDSRIKTQWSQDLLTMSSRIKNMRRRLHDDLVRLETPGDWSHIIQQSGMFAYTGVSSQCVNWLREKYHIYMPSTSRISIAGLTERTVTYVANAINDVVRMEIKHKST</sequence>
<accession>A0AAJ0FSJ2</accession>
<dbReference type="InterPro" id="IPR015421">
    <property type="entry name" value="PyrdxlP-dep_Trfase_major"/>
</dbReference>
<keyword evidence="4 7" id="KW-0032">Aminotransferase</keyword>
<dbReference type="InterPro" id="IPR004839">
    <property type="entry name" value="Aminotransferase_I/II_large"/>
</dbReference>
<evidence type="ECO:0000313" key="10">
    <source>
        <dbReference type="Proteomes" id="UP001251528"/>
    </source>
</evidence>
<dbReference type="GO" id="GO:0030170">
    <property type="term" value="F:pyridoxal phosphate binding"/>
    <property type="evidence" value="ECO:0007669"/>
    <property type="project" value="InterPro"/>
</dbReference>
<dbReference type="EMBL" id="JASWJB010000134">
    <property type="protein sequence ID" value="KAK2595376.1"/>
    <property type="molecule type" value="Genomic_DNA"/>
</dbReference>
<proteinExistence type="inferred from homology"/>
<dbReference type="NCBIfam" id="NF006719">
    <property type="entry name" value="PRK09257.1"/>
    <property type="match status" value="1"/>
</dbReference>
<evidence type="ECO:0000256" key="2">
    <source>
        <dbReference type="ARBA" id="ARBA00007441"/>
    </source>
</evidence>
<protein>
    <recommendedName>
        <fullName evidence="7">Aspartate aminotransferase</fullName>
        <ecNumber evidence="7">2.6.1.1</ecNumber>
    </recommendedName>
</protein>
<dbReference type="GO" id="GO:0004069">
    <property type="term" value="F:L-aspartate:2-oxoglutarate aminotransferase activity"/>
    <property type="evidence" value="ECO:0007669"/>
    <property type="project" value="UniProtKB-EC"/>
</dbReference>
<dbReference type="SUPFAM" id="SSF53383">
    <property type="entry name" value="PLP-dependent transferases"/>
    <property type="match status" value="1"/>
</dbReference>
<keyword evidence="10" id="KW-1185">Reference proteome</keyword>
<comment type="caution">
    <text evidence="9">The sequence shown here is derived from an EMBL/GenBank/DDBJ whole genome shotgun (WGS) entry which is preliminary data.</text>
</comment>
<dbReference type="FunFam" id="3.40.640.10:FF:000066">
    <property type="entry name" value="Aspartate aminotransferase"/>
    <property type="match status" value="1"/>
</dbReference>
<dbReference type="GO" id="GO:0005829">
    <property type="term" value="C:cytosol"/>
    <property type="evidence" value="ECO:0007669"/>
    <property type="project" value="TreeGrafter"/>
</dbReference>
<reference evidence="9" key="1">
    <citation type="submission" date="2023-06" db="EMBL/GenBank/DDBJ databases">
        <title>Conoideocrella luteorostrata (Hypocreales: Clavicipitaceae), a potential biocontrol fungus for elongate hemlock scale in United States Christmas tree production areas.</title>
        <authorList>
            <person name="Barrett H."/>
            <person name="Lovett B."/>
            <person name="Macias A.M."/>
            <person name="Stajich J.E."/>
            <person name="Kasson M.T."/>
        </authorList>
    </citation>
    <scope>NUCLEOTIDE SEQUENCE</scope>
    <source>
        <strain evidence="9">ARSEF 14590</strain>
    </source>
</reference>
<comment type="cofactor">
    <cofactor evidence="1">
        <name>pyridoxal 5'-phosphate</name>
        <dbReference type="ChEBI" id="CHEBI:597326"/>
    </cofactor>
</comment>
<dbReference type="PRINTS" id="PR00799">
    <property type="entry name" value="TRANSAMINASE"/>
</dbReference>
<comment type="similarity">
    <text evidence="2">Belongs to the class-I pyridoxal-phosphate-dependent aminotransferase family.</text>
</comment>
<dbReference type="InterPro" id="IPR015422">
    <property type="entry name" value="PyrdxlP-dep_Trfase_small"/>
</dbReference>
<comment type="subunit">
    <text evidence="3 7">Homodimer.</text>
</comment>
<evidence type="ECO:0000256" key="6">
    <source>
        <dbReference type="ARBA" id="ARBA00022898"/>
    </source>
</evidence>
<name>A0AAJ0FSJ2_9HYPO</name>
<feature type="domain" description="Aminotransferase class I/classII large" evidence="8">
    <location>
        <begin position="35"/>
        <end position="398"/>
    </location>
</feature>
<dbReference type="PROSITE" id="PS00105">
    <property type="entry name" value="AA_TRANSFER_CLASS_1"/>
    <property type="match status" value="1"/>
</dbReference>
<gene>
    <name evidence="9" type="ORF">QQS21_006912</name>
</gene>
<dbReference type="CDD" id="cd00609">
    <property type="entry name" value="AAT_like"/>
    <property type="match status" value="1"/>
</dbReference>
<dbReference type="InterPro" id="IPR015424">
    <property type="entry name" value="PyrdxlP-dep_Trfase"/>
</dbReference>
<evidence type="ECO:0000259" key="8">
    <source>
        <dbReference type="Pfam" id="PF00155"/>
    </source>
</evidence>
<dbReference type="PANTHER" id="PTHR11879">
    <property type="entry name" value="ASPARTATE AMINOTRANSFERASE"/>
    <property type="match status" value="1"/>
</dbReference>
<comment type="miscellaneous">
    <text evidence="7">In eukaryotes there are cytoplasmic, mitochondrial and chloroplastic isozymes.</text>
</comment>
<dbReference type="Gene3D" id="3.90.1150.10">
    <property type="entry name" value="Aspartate Aminotransferase, domain 1"/>
    <property type="match status" value="1"/>
</dbReference>
<evidence type="ECO:0000256" key="4">
    <source>
        <dbReference type="ARBA" id="ARBA00022576"/>
    </source>
</evidence>
<dbReference type="EC" id="2.6.1.1" evidence="7"/>
<dbReference type="FunFam" id="3.90.1150.10:FF:000001">
    <property type="entry name" value="Aspartate aminotransferase"/>
    <property type="match status" value="1"/>
</dbReference>
<dbReference type="PANTHER" id="PTHR11879:SF55">
    <property type="entry name" value="GLUTAMATE OXALOACETATE TRANSAMINASE 1, ISOFORM B"/>
    <property type="match status" value="1"/>
</dbReference>
<organism evidence="9 10">
    <name type="scientific">Conoideocrella luteorostrata</name>
    <dbReference type="NCBI Taxonomy" id="1105319"/>
    <lineage>
        <taxon>Eukaryota</taxon>
        <taxon>Fungi</taxon>
        <taxon>Dikarya</taxon>
        <taxon>Ascomycota</taxon>
        <taxon>Pezizomycotina</taxon>
        <taxon>Sordariomycetes</taxon>
        <taxon>Hypocreomycetidae</taxon>
        <taxon>Hypocreales</taxon>
        <taxon>Clavicipitaceae</taxon>
        <taxon>Conoideocrella</taxon>
    </lineage>
</organism>
<evidence type="ECO:0000256" key="1">
    <source>
        <dbReference type="ARBA" id="ARBA00001933"/>
    </source>
</evidence>
<evidence type="ECO:0000256" key="7">
    <source>
        <dbReference type="RuleBase" id="RU000480"/>
    </source>
</evidence>
<evidence type="ECO:0000313" key="9">
    <source>
        <dbReference type="EMBL" id="KAK2595376.1"/>
    </source>
</evidence>
<dbReference type="AlphaFoldDB" id="A0AAJ0FSJ2"/>
<keyword evidence="5 7" id="KW-0808">Transferase</keyword>